<organism evidence="3 4">
    <name type="scientific">Hungatella hathewayi DSM 13479</name>
    <dbReference type="NCBI Taxonomy" id="566550"/>
    <lineage>
        <taxon>Bacteria</taxon>
        <taxon>Bacillati</taxon>
        <taxon>Bacillota</taxon>
        <taxon>Clostridia</taxon>
        <taxon>Lachnospirales</taxon>
        <taxon>Lachnospiraceae</taxon>
        <taxon>Hungatella</taxon>
    </lineage>
</organism>
<keyword evidence="1" id="KW-1133">Transmembrane helix</keyword>
<evidence type="ECO:0000259" key="2">
    <source>
        <dbReference type="Pfam" id="PF20155"/>
    </source>
</evidence>
<feature type="transmembrane region" description="Helical" evidence="1">
    <location>
        <begin position="381"/>
        <end position="402"/>
    </location>
</feature>
<name>D3AJ48_9FIRM</name>
<keyword evidence="1" id="KW-0472">Membrane</keyword>
<feature type="transmembrane region" description="Helical" evidence="1">
    <location>
        <begin position="305"/>
        <end position="329"/>
    </location>
</feature>
<feature type="transmembrane region" description="Helical" evidence="1">
    <location>
        <begin position="414"/>
        <end position="433"/>
    </location>
</feature>
<dbReference type="Proteomes" id="UP000004968">
    <property type="component" value="Unassembled WGS sequence"/>
</dbReference>
<gene>
    <name evidence="3" type="ORF">CLOSTHATH_03638</name>
</gene>
<dbReference type="EMBL" id="ACIO01000307">
    <property type="protein sequence ID" value="EFC98172.1"/>
    <property type="molecule type" value="Genomic_DNA"/>
</dbReference>
<protein>
    <submittedName>
        <fullName evidence="3">Tail length tape measure family protein</fullName>
    </submittedName>
</protein>
<evidence type="ECO:0000313" key="4">
    <source>
        <dbReference type="Proteomes" id="UP000004968"/>
    </source>
</evidence>
<accession>D3AJ48</accession>
<evidence type="ECO:0000313" key="3">
    <source>
        <dbReference type="EMBL" id="EFC98172.1"/>
    </source>
</evidence>
<sequence>MFRLMDGYSTTLNKFIGKVDAASTKTLGASKNTDKLNDSMDRTGRVAEAASSGVAKFVGTVASLAAVKKVMDFTDTYTNTNARLAMITKSLEEQKALQEDIFAAANRARGQYDDMANAVAKMKMLAGDAFGSNQEAIGFTELLQKSLKVSGAGTSEQQSAFLQLTQAMASGKLQGDEFRSIMENAPMVANAIAKYLDVSKGELKELSSDGAITAEIIKNAMFDSADDINEKFKTMPQTFGDVWNRIKNAGTQAFGGVFQKINNILNSDAGQRSINNLIGAIYLAGEAMEGFIDFCVTAWPMVSPFIWAAAAAVGAYALALGVSNGLALISAIRTGAQAVGVGLYALALWATTGATWGAVTAELGLTEAQLGANAAMYACPIVWIVGLILVLIAVFYAAVAAVNHFSGSTISATGIIGAVIGGWAAAVINYFIMMYNMIAEVVNFFANVWNDPIAAVKILFYDLASTVIGYIAEMARSIETIINRIPGVNVQISAGLDNFKAGLEKAATEAKDAAGWEEVVKKKDFLNGADFANKGYDLGAGLADRASNLFSGFAPKDPKGLDYSQFATAGNPATVKGTGKGGAVKVENEEDIEWMRRLAERDYIARIAQNTLAPNIKVEFNGPITKEADTDNIMSHVSEQLKEMIATAPEGVPA</sequence>
<dbReference type="NCBIfam" id="TIGR02675">
    <property type="entry name" value="tape_meas_nterm"/>
    <property type="match status" value="1"/>
</dbReference>
<feature type="transmembrane region" description="Helical" evidence="1">
    <location>
        <begin position="341"/>
        <end position="361"/>
    </location>
</feature>
<keyword evidence="1" id="KW-0812">Transmembrane</keyword>
<comment type="caution">
    <text evidence="3">The sequence shown here is derived from an EMBL/GenBank/DDBJ whole genome shotgun (WGS) entry which is preliminary data.</text>
</comment>
<reference evidence="3 4" key="1">
    <citation type="submission" date="2010-01" db="EMBL/GenBank/DDBJ databases">
        <authorList>
            <person name="Weinstock G."/>
            <person name="Sodergren E."/>
            <person name="Clifton S."/>
            <person name="Fulton L."/>
            <person name="Fulton B."/>
            <person name="Courtney L."/>
            <person name="Fronick C."/>
            <person name="Harrison M."/>
            <person name="Strong C."/>
            <person name="Farmer C."/>
            <person name="Delahaunty K."/>
            <person name="Markovic C."/>
            <person name="Hall O."/>
            <person name="Minx P."/>
            <person name="Tomlinson C."/>
            <person name="Mitreva M."/>
            <person name="Nelson J."/>
            <person name="Hou S."/>
            <person name="Wollam A."/>
            <person name="Pepin K.H."/>
            <person name="Johnson M."/>
            <person name="Bhonagiri V."/>
            <person name="Nash W.E."/>
            <person name="Warren W."/>
            <person name="Chinwalla A."/>
            <person name="Mardis E.R."/>
            <person name="Wilson R.K."/>
        </authorList>
    </citation>
    <scope>NUCLEOTIDE SEQUENCE [LARGE SCALE GENOMIC DNA]</scope>
    <source>
        <strain evidence="3 4">DSM 13479</strain>
    </source>
</reference>
<dbReference type="HOGENOM" id="CLU_014820_0_0_9"/>
<feature type="domain" description="Tape measure protein N-terminal" evidence="2">
    <location>
        <begin position="69"/>
        <end position="256"/>
    </location>
</feature>
<proteinExistence type="predicted"/>
<dbReference type="AlphaFoldDB" id="D3AJ48"/>
<dbReference type="Pfam" id="PF20155">
    <property type="entry name" value="TMP_3"/>
    <property type="match status" value="1"/>
</dbReference>
<evidence type="ECO:0000256" key="1">
    <source>
        <dbReference type="SAM" id="Phobius"/>
    </source>
</evidence>
<dbReference type="InterPro" id="IPR013491">
    <property type="entry name" value="Tape_meas_N"/>
</dbReference>